<proteinExistence type="predicted"/>
<feature type="transmembrane region" description="Helical" evidence="6">
    <location>
        <begin position="74"/>
        <end position="91"/>
    </location>
</feature>
<sequence length="349" mass="37524">MENRERMEINSVEKQQNRRTLMVFWKWFTRFASRHQGLIVLIAIFVLAVIFSPVSRKGHLIFLMPGNLTDLLRSMAPVAVVGLAMTLVIITGGIDLSVGSTVALTGVIVAMLLQWWTPGFSIPVHIAIAIFLTLLVGAFVGFLQGMIIANFGIQPFIATLAGMIGLRGLARWIVNNERVGLGLGDDVSGRFGEWFSSKEFMLGSFLVTAIIFGILLHKTVFGRYVRAVGGNIQASRYAGLPIKWIQVMVYTLIGTMAGFAGILLAARTTTGDPNTGIGMELDVISVAAIGGTNLAGGTGSIPGTVIGALIIGILTNILGLNNVDFNIQRVIMAVIILLAVASQQRSRKE</sequence>
<organism evidence="7 8">
    <name type="scientific">candidate division KSB3 bacterium</name>
    <dbReference type="NCBI Taxonomy" id="2044937"/>
    <lineage>
        <taxon>Bacteria</taxon>
        <taxon>candidate division KSB3</taxon>
    </lineage>
</organism>
<keyword evidence="3 6" id="KW-0812">Transmembrane</keyword>
<evidence type="ECO:0000313" key="7">
    <source>
        <dbReference type="EMBL" id="PIE33800.1"/>
    </source>
</evidence>
<dbReference type="PANTHER" id="PTHR32196">
    <property type="entry name" value="ABC TRANSPORTER PERMEASE PROTEIN YPHD-RELATED-RELATED"/>
    <property type="match status" value="1"/>
</dbReference>
<comment type="subcellular location">
    <subcellularLocation>
        <location evidence="1">Cell membrane</location>
        <topology evidence="1">Multi-pass membrane protein</topology>
    </subcellularLocation>
</comment>
<name>A0A2G6KEJ5_9BACT</name>
<gene>
    <name evidence="7" type="ORF">CSA56_09815</name>
</gene>
<keyword evidence="2" id="KW-1003">Cell membrane</keyword>
<feature type="transmembrane region" description="Helical" evidence="6">
    <location>
        <begin position="303"/>
        <end position="320"/>
    </location>
</feature>
<feature type="transmembrane region" description="Helical" evidence="6">
    <location>
        <begin position="37"/>
        <end position="54"/>
    </location>
</feature>
<dbReference type="InterPro" id="IPR001851">
    <property type="entry name" value="ABC_transp_permease"/>
</dbReference>
<dbReference type="Pfam" id="PF02653">
    <property type="entry name" value="BPD_transp_2"/>
    <property type="match status" value="1"/>
</dbReference>
<dbReference type="EMBL" id="PDSK01000094">
    <property type="protein sequence ID" value="PIE33800.1"/>
    <property type="molecule type" value="Genomic_DNA"/>
</dbReference>
<evidence type="ECO:0000256" key="2">
    <source>
        <dbReference type="ARBA" id="ARBA00022475"/>
    </source>
</evidence>
<keyword evidence="5 6" id="KW-0472">Membrane</keyword>
<feature type="transmembrane region" description="Helical" evidence="6">
    <location>
        <begin position="200"/>
        <end position="221"/>
    </location>
</feature>
<reference evidence="7 8" key="1">
    <citation type="submission" date="2017-10" db="EMBL/GenBank/DDBJ databases">
        <title>Novel microbial diversity and functional potential in the marine mammal oral microbiome.</title>
        <authorList>
            <person name="Dudek N.K."/>
            <person name="Sun C.L."/>
            <person name="Burstein D."/>
            <person name="Kantor R.S."/>
            <person name="Aliaga Goltsman D.S."/>
            <person name="Bik E.M."/>
            <person name="Thomas B.C."/>
            <person name="Banfield J.F."/>
            <person name="Relman D.A."/>
        </authorList>
    </citation>
    <scope>NUCLEOTIDE SEQUENCE [LARGE SCALE GENOMIC DNA]</scope>
    <source>
        <strain evidence="7">DOLJORAL78_47_16</strain>
    </source>
</reference>
<keyword evidence="4 6" id="KW-1133">Transmembrane helix</keyword>
<feature type="transmembrane region" description="Helical" evidence="6">
    <location>
        <begin position="242"/>
        <end position="265"/>
    </location>
</feature>
<feature type="transmembrane region" description="Helical" evidence="6">
    <location>
        <begin position="155"/>
        <end position="174"/>
    </location>
</feature>
<evidence type="ECO:0000313" key="8">
    <source>
        <dbReference type="Proteomes" id="UP000230821"/>
    </source>
</evidence>
<dbReference type="CDD" id="cd06579">
    <property type="entry name" value="TM_PBP1_transp_AraH_like"/>
    <property type="match status" value="1"/>
</dbReference>
<feature type="transmembrane region" description="Helical" evidence="6">
    <location>
        <begin position="122"/>
        <end position="143"/>
    </location>
</feature>
<dbReference type="Proteomes" id="UP000230821">
    <property type="component" value="Unassembled WGS sequence"/>
</dbReference>
<accession>A0A2G6KEJ5</accession>
<protein>
    <submittedName>
        <fullName evidence="7">ABC transporter permease</fullName>
    </submittedName>
</protein>
<evidence type="ECO:0000256" key="6">
    <source>
        <dbReference type="SAM" id="Phobius"/>
    </source>
</evidence>
<comment type="caution">
    <text evidence="7">The sequence shown here is derived from an EMBL/GenBank/DDBJ whole genome shotgun (WGS) entry which is preliminary data.</text>
</comment>
<evidence type="ECO:0000256" key="3">
    <source>
        <dbReference type="ARBA" id="ARBA00022692"/>
    </source>
</evidence>
<dbReference type="GO" id="GO:0022857">
    <property type="term" value="F:transmembrane transporter activity"/>
    <property type="evidence" value="ECO:0007669"/>
    <property type="project" value="InterPro"/>
</dbReference>
<feature type="transmembrane region" description="Helical" evidence="6">
    <location>
        <begin position="98"/>
        <end position="116"/>
    </location>
</feature>
<dbReference type="AlphaFoldDB" id="A0A2G6KEJ5"/>
<evidence type="ECO:0000256" key="1">
    <source>
        <dbReference type="ARBA" id="ARBA00004651"/>
    </source>
</evidence>
<evidence type="ECO:0000256" key="4">
    <source>
        <dbReference type="ARBA" id="ARBA00022989"/>
    </source>
</evidence>
<evidence type="ECO:0000256" key="5">
    <source>
        <dbReference type="ARBA" id="ARBA00023136"/>
    </source>
</evidence>
<dbReference type="GO" id="GO:0005886">
    <property type="term" value="C:plasma membrane"/>
    <property type="evidence" value="ECO:0007669"/>
    <property type="project" value="UniProtKB-SubCell"/>
</dbReference>